<comment type="caution">
    <text evidence="2">The sequence shown here is derived from an EMBL/GenBank/DDBJ whole genome shotgun (WGS) entry which is preliminary data.</text>
</comment>
<feature type="region of interest" description="Disordered" evidence="1">
    <location>
        <begin position="111"/>
        <end position="132"/>
    </location>
</feature>
<evidence type="ECO:0000256" key="1">
    <source>
        <dbReference type="SAM" id="MobiDB-lite"/>
    </source>
</evidence>
<feature type="region of interest" description="Disordered" evidence="1">
    <location>
        <begin position="439"/>
        <end position="479"/>
    </location>
</feature>
<reference evidence="2 3" key="2">
    <citation type="journal article" date="2021" name="Genomics">
        <title>High-quality reference genome for Clonorchis sinensis.</title>
        <authorList>
            <person name="Young N.D."/>
            <person name="Stroehlein A.J."/>
            <person name="Kinkar L."/>
            <person name="Wang T."/>
            <person name="Sohn W.M."/>
            <person name="Chang B.C.H."/>
            <person name="Kaur P."/>
            <person name="Weisz D."/>
            <person name="Dudchenko O."/>
            <person name="Aiden E.L."/>
            <person name="Korhonen P.K."/>
            <person name="Gasser R.B."/>
        </authorList>
    </citation>
    <scope>NUCLEOTIDE SEQUENCE [LARGE SCALE GENOMIC DNA]</scope>
    <source>
        <strain evidence="2">Cs-k2</strain>
    </source>
</reference>
<proteinExistence type="predicted"/>
<evidence type="ECO:0000313" key="3">
    <source>
        <dbReference type="Proteomes" id="UP000286415"/>
    </source>
</evidence>
<dbReference type="AlphaFoldDB" id="A0A8T1MS07"/>
<feature type="compositionally biased region" description="Low complexity" evidence="1">
    <location>
        <begin position="114"/>
        <end position="125"/>
    </location>
</feature>
<dbReference type="EMBL" id="NIRI02000042">
    <property type="protein sequence ID" value="KAG5451645.1"/>
    <property type="molecule type" value="Genomic_DNA"/>
</dbReference>
<feature type="compositionally biased region" description="Polar residues" evidence="1">
    <location>
        <begin position="445"/>
        <end position="460"/>
    </location>
</feature>
<feature type="region of interest" description="Disordered" evidence="1">
    <location>
        <begin position="390"/>
        <end position="410"/>
    </location>
</feature>
<organism evidence="2 3">
    <name type="scientific">Clonorchis sinensis</name>
    <name type="common">Chinese liver fluke</name>
    <dbReference type="NCBI Taxonomy" id="79923"/>
    <lineage>
        <taxon>Eukaryota</taxon>
        <taxon>Metazoa</taxon>
        <taxon>Spiralia</taxon>
        <taxon>Lophotrochozoa</taxon>
        <taxon>Platyhelminthes</taxon>
        <taxon>Trematoda</taxon>
        <taxon>Digenea</taxon>
        <taxon>Opisthorchiida</taxon>
        <taxon>Opisthorchiata</taxon>
        <taxon>Opisthorchiidae</taxon>
        <taxon>Clonorchis</taxon>
    </lineage>
</organism>
<dbReference type="OrthoDB" id="447251at2759"/>
<protein>
    <submittedName>
        <fullName evidence="2">Uncharacterized protein</fullName>
    </submittedName>
</protein>
<gene>
    <name evidence="2" type="ORF">CSKR_203989</name>
</gene>
<dbReference type="Proteomes" id="UP000286415">
    <property type="component" value="Unassembled WGS sequence"/>
</dbReference>
<accession>A0A8T1MS07</accession>
<feature type="compositionally biased region" description="Polar residues" evidence="1">
    <location>
        <begin position="353"/>
        <end position="367"/>
    </location>
</feature>
<feature type="region of interest" description="Disordered" evidence="1">
    <location>
        <begin position="346"/>
        <end position="367"/>
    </location>
</feature>
<evidence type="ECO:0000313" key="2">
    <source>
        <dbReference type="EMBL" id="KAG5451645.1"/>
    </source>
</evidence>
<keyword evidence="3" id="KW-1185">Reference proteome</keyword>
<reference evidence="2 3" key="1">
    <citation type="journal article" date="2018" name="Biotechnol. Adv.">
        <title>Improved genomic resources and new bioinformatic workflow for the carcinogenic parasite Clonorchis sinensis: Biotechnological implications.</title>
        <authorList>
            <person name="Wang D."/>
            <person name="Korhonen P.K."/>
            <person name="Gasser R.B."/>
            <person name="Young N.D."/>
        </authorList>
    </citation>
    <scope>NUCLEOTIDE SEQUENCE [LARGE SCALE GENOMIC DNA]</scope>
    <source>
        <strain evidence="2">Cs-k2</strain>
    </source>
</reference>
<feature type="compositionally biased region" description="Basic and acidic residues" evidence="1">
    <location>
        <begin position="394"/>
        <end position="409"/>
    </location>
</feature>
<sequence>MGFSAYDVKSLTYCELQCVALDPPFHQLLEQYPVFQKEFAAALHTELSFNIREGYEAVSPSEVLPAITLKADGAQQQDHKTIESTQSAELFQRPISRKGAERVRHFANMRADSLHSSDNSSNHSLTSKGFRDSTSETYTQRFSTCKGSHDQNHPTCRRTSATSVCVDPFYYNPHLYETLDFIDDTTRPPVLPTTGSSWDNAQSFGENGPITVRKTYSKNFKSTDLITSSCPNLYEICETSILPPSARLQSLNEVSPINLRRNETKRQLYPWSVSRTRCGGPSTKVTKNGFLPDDVTSFTNFLWHIQRELRLLQLEVRHLSHNLTKCQTGLRHPHKNKTDKSTIVEFPTEPNDKNPNNLSQISSHQTHSLPSVKCSTYAELYKSAHNSVTSPVGYREKVNSPKGPNEHRVVKFSLPPQEPTMKRQFGSEMGVSTNKSIRSYARGRNATQASTESGLTSPQTESKHGDTNSCFCFPQTEDV</sequence>
<name>A0A8T1MS07_CLOSI</name>